<dbReference type="GeneID" id="120253818"/>
<evidence type="ECO:0000256" key="1">
    <source>
        <dbReference type="SAM" id="MobiDB-lite"/>
    </source>
</evidence>
<evidence type="ECO:0000313" key="3">
    <source>
        <dbReference type="RefSeq" id="XP_039117972.1"/>
    </source>
</evidence>
<feature type="compositionally biased region" description="Basic and acidic residues" evidence="1">
    <location>
        <begin position="22"/>
        <end position="31"/>
    </location>
</feature>
<keyword evidence="2" id="KW-1185">Reference proteome</keyword>
<reference evidence="3" key="1">
    <citation type="submission" date="2025-08" db="UniProtKB">
        <authorList>
            <consortium name="RefSeq"/>
        </authorList>
    </citation>
    <scope>IDENTIFICATION</scope>
</reference>
<dbReference type="RefSeq" id="XP_039117972.1">
    <property type="nucleotide sequence ID" value="XM_039262038.1"/>
</dbReference>
<protein>
    <submittedName>
        <fullName evidence="3">Uncharacterized protein LOC120253818</fullName>
    </submittedName>
</protein>
<dbReference type="AlphaFoldDB" id="A0AB40ASY7"/>
<organism evidence="2 3">
    <name type="scientific">Dioscorea cayennensis subsp. rotundata</name>
    <name type="common">White Guinea yam</name>
    <name type="synonym">Dioscorea rotundata</name>
    <dbReference type="NCBI Taxonomy" id="55577"/>
    <lineage>
        <taxon>Eukaryota</taxon>
        <taxon>Viridiplantae</taxon>
        <taxon>Streptophyta</taxon>
        <taxon>Embryophyta</taxon>
        <taxon>Tracheophyta</taxon>
        <taxon>Spermatophyta</taxon>
        <taxon>Magnoliopsida</taxon>
        <taxon>Liliopsida</taxon>
        <taxon>Dioscoreales</taxon>
        <taxon>Dioscoreaceae</taxon>
        <taxon>Dioscorea</taxon>
    </lineage>
</organism>
<proteinExistence type="predicted"/>
<sequence length="126" mass="13800">MAQSDGGEDAGKSSRSPSHSSNSRDGDEGARFHPFRRPKTPFSQALMAQSDGGEAAGKSSRTPSHCPTLEMAMKVPASTLIAALKPPLLKGYFRTNFQFSWSVWDADNPDQQLLDKLYVGSFHYHI</sequence>
<accession>A0AB40ASY7</accession>
<evidence type="ECO:0000313" key="2">
    <source>
        <dbReference type="Proteomes" id="UP001515500"/>
    </source>
</evidence>
<gene>
    <name evidence="3" type="primary">LOC120253818</name>
</gene>
<name>A0AB40ASY7_DIOCR</name>
<dbReference type="Proteomes" id="UP001515500">
    <property type="component" value="Unplaced"/>
</dbReference>
<feature type="region of interest" description="Disordered" evidence="1">
    <location>
        <begin position="1"/>
        <end position="65"/>
    </location>
</feature>